<accession>A0ACC0EB02</accession>
<sequence>MERIPDQMDYDFRYFTEKKAGKLTKYGCWLCHGQPTTDRRKHCKGGRHQDLVRADEERRNRERWRRAAIDISDQMPIVVDEEISALDLVVGEISQDSIENTRGESLPVEDDEIPLSVFEEEESDDEEGELNWTDMIGIAVGQINSEPEDAILDANIPRFRHEEDEIKKTRPDNSEWYPFPNQEYLVGSLILGYLHKLVSRDLYHQFRSVFTTYHVKLPRWEALREMRARIRKLINHTVVEKETVFGQPVFGLNARELIRDDLMNPLVAPHLEFVPEDARGRDIYKMSQSSKWLKHLNPDLRVQMIESNEKQFYIFEPVQLKSRSLIVPFFFFTQNQKFFAKCYQPVIKSNVEQSKLEIRIVSNLSYDDDRLKIIPVDEFSSTYEEIKIRNGLALSECCSGKMIEITNTHVPGNALNSCRYCVLRSEDLKSRKKLPYLAQFTQKNSHGANCPNQLRTMEETIINSKKLWTETKETLDLEKLNKKSAQLAVKDQLNLKFSKQVFAFQAEKISLLAAGEELPCHMDQDIPQKLVDMEKDEPMRMHNSFMWLKGFDSVKDTPVEVLHVFLLGPVKYLFRDFMKGLNDLQKSELLALWYSFNTNSLDIPSIRPSSMVQYCSSLIGKDFRIILQAAPFIFFQFMTPSQINIWSSLCHLGSLIFQTHIEDMDTYISDLRTHIDIFLSHIIKDSAQWINKAKFHMLLHLPESILRFGPATLFATEKFESYNGILRFASIHSNRQSPSQDIAITFSNYHAFRQLLSGGFFWDYKQKKYIQCSYKVINMFSQNPLIQQTLGYNHSASTQNINYPSVKKDAVPEVDRLIIPQPLKNVYAEHEIKQISEVNLNKKQVLKKKYFILFNINQSTSSQLIGRINSIWMVQKPGCQSSYFFHTTVFQKLERNDFYKMREIKRTPHETFVHTSNIMTGLNVQHDCHRGGCQLEATRTSVVERRKSSEKKLELNHRDEDRYIINCASLASVSWHRKFSELVVSSPTQLEWLNTMHDGLNAWSKVVEKKETKAKKKKPTVSARQMDPSLQ</sequence>
<proteinExistence type="predicted"/>
<name>A0ACC0EB02_9BASI</name>
<gene>
    <name evidence="1" type="ORF">MJO28_008593</name>
</gene>
<reference evidence="2" key="2">
    <citation type="journal article" date="2018" name="Mol. Plant Microbe Interact.">
        <title>Genome sequence resources for the wheat stripe rust pathogen (Puccinia striiformis f. sp. tritici) and the barley stripe rust pathogen (Puccinia striiformis f. sp. hordei).</title>
        <authorList>
            <person name="Xia C."/>
            <person name="Wang M."/>
            <person name="Yin C."/>
            <person name="Cornejo O.E."/>
            <person name="Hulbert S.H."/>
            <person name="Chen X."/>
        </authorList>
    </citation>
    <scope>NUCLEOTIDE SEQUENCE [LARGE SCALE GENOMIC DNA]</scope>
    <source>
        <strain evidence="2">93-210</strain>
    </source>
</reference>
<evidence type="ECO:0000313" key="2">
    <source>
        <dbReference type="Proteomes" id="UP001060170"/>
    </source>
</evidence>
<organism evidence="1 2">
    <name type="scientific">Puccinia striiformis f. sp. tritici</name>
    <dbReference type="NCBI Taxonomy" id="168172"/>
    <lineage>
        <taxon>Eukaryota</taxon>
        <taxon>Fungi</taxon>
        <taxon>Dikarya</taxon>
        <taxon>Basidiomycota</taxon>
        <taxon>Pucciniomycotina</taxon>
        <taxon>Pucciniomycetes</taxon>
        <taxon>Pucciniales</taxon>
        <taxon>Pucciniaceae</taxon>
        <taxon>Puccinia</taxon>
    </lineage>
</organism>
<evidence type="ECO:0000313" key="1">
    <source>
        <dbReference type="EMBL" id="KAI7949772.1"/>
    </source>
</evidence>
<comment type="caution">
    <text evidence="1">The sequence shown here is derived from an EMBL/GenBank/DDBJ whole genome shotgun (WGS) entry which is preliminary data.</text>
</comment>
<dbReference type="EMBL" id="CM045872">
    <property type="protein sequence ID" value="KAI7949772.1"/>
    <property type="molecule type" value="Genomic_DNA"/>
</dbReference>
<reference evidence="2" key="1">
    <citation type="journal article" date="2018" name="BMC Genomics">
        <title>Genomic insights into host adaptation between the wheat stripe rust pathogen (Puccinia striiformis f. sp. tritici) and the barley stripe rust pathogen (Puccinia striiformis f. sp. hordei).</title>
        <authorList>
            <person name="Xia C."/>
            <person name="Wang M."/>
            <person name="Yin C."/>
            <person name="Cornejo O.E."/>
            <person name="Hulbert S.H."/>
            <person name="Chen X."/>
        </authorList>
    </citation>
    <scope>NUCLEOTIDE SEQUENCE [LARGE SCALE GENOMIC DNA]</scope>
    <source>
        <strain evidence="2">93-210</strain>
    </source>
</reference>
<dbReference type="Proteomes" id="UP001060170">
    <property type="component" value="Chromosome 8"/>
</dbReference>
<keyword evidence="2" id="KW-1185">Reference proteome</keyword>
<protein>
    <submittedName>
        <fullName evidence="1">Uncharacterized protein</fullName>
    </submittedName>
</protein>
<reference evidence="1 2" key="3">
    <citation type="journal article" date="2022" name="Microbiol. Spectr.">
        <title>Folding features and dynamics of 3D genome architecture in plant fungal pathogens.</title>
        <authorList>
            <person name="Xia C."/>
        </authorList>
    </citation>
    <scope>NUCLEOTIDE SEQUENCE [LARGE SCALE GENOMIC DNA]</scope>
    <source>
        <strain evidence="1 2">93-210</strain>
    </source>
</reference>